<reference evidence="1 2" key="1">
    <citation type="submission" date="2020-02" db="EMBL/GenBank/DDBJ databases">
        <title>Paraburkholderia simonii sp. nov. and Paraburkholderia youngii sp. nov. Brazilian and Mexican Mimosa-associated rhizobia.</title>
        <authorList>
            <person name="Mavima L."/>
            <person name="Beukes C.W."/>
            <person name="Chan W.Y."/>
            <person name="Palmer M."/>
            <person name="De Meyer S.E."/>
            <person name="James E.K."/>
            <person name="Venter S.N."/>
            <person name="Steenkamp E.T."/>
        </authorList>
    </citation>
    <scope>NUCLEOTIDE SEQUENCE [LARGE SCALE GENOMIC DNA]</scope>
    <source>
        <strain evidence="1 2">JPY169</strain>
    </source>
</reference>
<accession>A0A7Y6K0N8</accession>
<name>A0A7Y6K0N8_9BURK</name>
<gene>
    <name evidence="1" type="ORF">G5S42_18770</name>
</gene>
<proteinExistence type="predicted"/>
<dbReference type="EMBL" id="JAALDK010000001">
    <property type="protein sequence ID" value="NUY01694.1"/>
    <property type="molecule type" value="Genomic_DNA"/>
</dbReference>
<dbReference type="RefSeq" id="WP_176108168.1">
    <property type="nucleotide sequence ID" value="NZ_JAALDK010000001.1"/>
</dbReference>
<organism evidence="1 2">
    <name type="scientific">Paraburkholderia youngii</name>
    <dbReference type="NCBI Taxonomy" id="2782701"/>
    <lineage>
        <taxon>Bacteria</taxon>
        <taxon>Pseudomonadati</taxon>
        <taxon>Pseudomonadota</taxon>
        <taxon>Betaproteobacteria</taxon>
        <taxon>Burkholderiales</taxon>
        <taxon>Burkholderiaceae</taxon>
        <taxon>Paraburkholderia</taxon>
    </lineage>
</organism>
<dbReference type="AlphaFoldDB" id="A0A7Y6K0N8"/>
<dbReference type="GeneID" id="301102382"/>
<sequence>MESLILNLAEYFRSATATIIRKANAENERANIDQVVAEIGIKYAIYKDKFQVRGGTLSADDIDILLDALRMN</sequence>
<protein>
    <submittedName>
        <fullName evidence="1">Uncharacterized protein</fullName>
    </submittedName>
</protein>
<dbReference type="Proteomes" id="UP000594380">
    <property type="component" value="Unassembled WGS sequence"/>
</dbReference>
<comment type="caution">
    <text evidence="1">The sequence shown here is derived from an EMBL/GenBank/DDBJ whole genome shotgun (WGS) entry which is preliminary data.</text>
</comment>
<evidence type="ECO:0000313" key="1">
    <source>
        <dbReference type="EMBL" id="NUY01694.1"/>
    </source>
</evidence>
<evidence type="ECO:0000313" key="2">
    <source>
        <dbReference type="Proteomes" id="UP000594380"/>
    </source>
</evidence>